<reference evidence="4 5" key="1">
    <citation type="submission" date="2020-12" db="EMBL/GenBank/DDBJ databases">
        <title>Concerted genomic and epigenomic changes stabilize Arabidopsis allopolyploids.</title>
        <authorList>
            <person name="Chen Z."/>
        </authorList>
    </citation>
    <scope>NUCLEOTIDE SEQUENCE [LARGE SCALE GENOMIC DNA]</scope>
    <source>
        <strain evidence="4">As9502</strain>
        <tissue evidence="4">Leaf</tissue>
    </source>
</reference>
<comment type="caution">
    <text evidence="4">The sequence shown here is derived from an EMBL/GenBank/DDBJ whole genome shotgun (WGS) entry which is preliminary data.</text>
</comment>
<dbReference type="OrthoDB" id="1637110at2759"/>
<dbReference type="PANTHER" id="PTHR11353">
    <property type="entry name" value="CHAPERONIN"/>
    <property type="match status" value="1"/>
</dbReference>
<keyword evidence="1" id="KW-0547">Nucleotide-binding</keyword>
<dbReference type="EMBL" id="JAEFBJ010000011">
    <property type="protein sequence ID" value="KAG7556983.1"/>
    <property type="molecule type" value="Genomic_DNA"/>
</dbReference>
<dbReference type="Pfam" id="PF00118">
    <property type="entry name" value="Cpn60_TCP1"/>
    <property type="match status" value="1"/>
</dbReference>
<organism evidence="4 5">
    <name type="scientific">Arabidopsis suecica</name>
    <name type="common">Swedish thale-cress</name>
    <name type="synonym">Cardaminopsis suecica</name>
    <dbReference type="NCBI Taxonomy" id="45249"/>
    <lineage>
        <taxon>Eukaryota</taxon>
        <taxon>Viridiplantae</taxon>
        <taxon>Streptophyta</taxon>
        <taxon>Embryophyta</taxon>
        <taxon>Tracheophyta</taxon>
        <taxon>Spermatophyta</taxon>
        <taxon>Magnoliopsida</taxon>
        <taxon>eudicotyledons</taxon>
        <taxon>Gunneridae</taxon>
        <taxon>Pentapetalae</taxon>
        <taxon>rosids</taxon>
        <taxon>malvids</taxon>
        <taxon>Brassicales</taxon>
        <taxon>Brassicaceae</taxon>
        <taxon>Camelineae</taxon>
        <taxon>Arabidopsis</taxon>
    </lineage>
</organism>
<evidence type="ECO:0000256" key="1">
    <source>
        <dbReference type="ARBA" id="ARBA00022741"/>
    </source>
</evidence>
<evidence type="ECO:0000313" key="5">
    <source>
        <dbReference type="Proteomes" id="UP000694251"/>
    </source>
</evidence>
<dbReference type="Proteomes" id="UP000694251">
    <property type="component" value="Chromosome 11"/>
</dbReference>
<dbReference type="AlphaFoldDB" id="A0A8T1ZFL0"/>
<dbReference type="InterPro" id="IPR002423">
    <property type="entry name" value="Cpn60/GroEL/TCP-1"/>
</dbReference>
<keyword evidence="2" id="KW-0067">ATP-binding</keyword>
<dbReference type="GO" id="GO:0140662">
    <property type="term" value="F:ATP-dependent protein folding chaperone"/>
    <property type="evidence" value="ECO:0007669"/>
    <property type="project" value="InterPro"/>
</dbReference>
<evidence type="ECO:0000256" key="3">
    <source>
        <dbReference type="ARBA" id="ARBA00023186"/>
    </source>
</evidence>
<dbReference type="GO" id="GO:0005524">
    <property type="term" value="F:ATP binding"/>
    <property type="evidence" value="ECO:0007669"/>
    <property type="project" value="UniProtKB-KW"/>
</dbReference>
<proteinExistence type="predicted"/>
<dbReference type="InterPro" id="IPR017998">
    <property type="entry name" value="Chaperone_TCP-1"/>
</dbReference>
<evidence type="ECO:0000256" key="2">
    <source>
        <dbReference type="ARBA" id="ARBA00022840"/>
    </source>
</evidence>
<protein>
    <submittedName>
        <fullName evidence="4">TCP-1-like chaperonin intermediate domain superfamily</fullName>
    </submittedName>
</protein>
<accession>A0A8T1ZFL0</accession>
<evidence type="ECO:0000313" key="4">
    <source>
        <dbReference type="EMBL" id="KAG7556983.1"/>
    </source>
</evidence>
<keyword evidence="5" id="KW-1185">Reference proteome</keyword>
<sequence>MDKMISTVNGEVIITNDGATILNKMEVLQPATKMLVELSKSQDSAAGEGTTTVVVIAGDYILTAMAVPVEAVELTDRDSLAKSASTSLNSKVVSQYPTLLAPLAVDAVLSVIDPEKPEIVVLCVVLESKEFSIESEY</sequence>
<gene>
    <name evidence="4" type="ORF">ISN44_As11g029840</name>
</gene>
<keyword evidence="3" id="KW-0143">Chaperone</keyword>
<name>A0A8T1ZFL0_ARASU</name>